<dbReference type="PROSITE" id="PS00638">
    <property type="entry name" value="PII_GLNB_CTER"/>
    <property type="match status" value="1"/>
</dbReference>
<dbReference type="Proteomes" id="UP000017396">
    <property type="component" value="Chromosome"/>
</dbReference>
<dbReference type="PRINTS" id="PR00340">
    <property type="entry name" value="PIIGLNB"/>
</dbReference>
<dbReference type="RefSeq" id="WP_023175410.1">
    <property type="nucleotide sequence ID" value="NC_022600.1"/>
</dbReference>
<dbReference type="PANTHER" id="PTHR30115:SF11">
    <property type="entry name" value="NITROGEN REGULATORY PROTEIN P-II HOMOLOG"/>
    <property type="match status" value="1"/>
</dbReference>
<reference evidence="2 3" key="1">
    <citation type="journal article" date="2013" name="PLoS ONE">
        <title>Cultivation and Complete Genome Sequencing of Gloeobacter kilaueensis sp. nov., from a Lava Cave in Kilauea Caldera, Hawai'i.</title>
        <authorList>
            <person name="Saw J.H."/>
            <person name="Schatz M."/>
            <person name="Brown M.V."/>
            <person name="Kunkel D.D."/>
            <person name="Foster J.S."/>
            <person name="Shick H."/>
            <person name="Christensen S."/>
            <person name="Hou S."/>
            <person name="Wan X."/>
            <person name="Donachie S.P."/>
        </authorList>
    </citation>
    <scope>NUCLEOTIDE SEQUENCE [LARGE SCALE GENOMIC DNA]</scope>
    <source>
        <strain evidence="3">JS</strain>
    </source>
</reference>
<evidence type="ECO:0000313" key="3">
    <source>
        <dbReference type="Proteomes" id="UP000017396"/>
    </source>
</evidence>
<dbReference type="PANTHER" id="PTHR30115">
    <property type="entry name" value="NITROGEN REGULATORY PROTEIN P-II"/>
    <property type="match status" value="1"/>
</dbReference>
<accession>U5QM73</accession>
<gene>
    <name evidence="2" type="ORF">GKIL_3841</name>
</gene>
<evidence type="ECO:0000313" key="2">
    <source>
        <dbReference type="EMBL" id="AGY60087.1"/>
    </source>
</evidence>
<dbReference type="KEGG" id="glj:GKIL_3841"/>
<dbReference type="InterPro" id="IPR011322">
    <property type="entry name" value="N-reg_PII-like_a/b"/>
</dbReference>
<dbReference type="GO" id="GO:0030234">
    <property type="term" value="F:enzyme regulator activity"/>
    <property type="evidence" value="ECO:0007669"/>
    <property type="project" value="InterPro"/>
</dbReference>
<dbReference type="InterPro" id="IPR015867">
    <property type="entry name" value="N-reg_PII/ATP_PRibTrfase_C"/>
</dbReference>
<dbReference type="eggNOG" id="COG0347">
    <property type="taxonomic scope" value="Bacteria"/>
</dbReference>
<dbReference type="GO" id="GO:0005524">
    <property type="term" value="F:ATP binding"/>
    <property type="evidence" value="ECO:0007669"/>
    <property type="project" value="TreeGrafter"/>
</dbReference>
<sequence>MKMIVAIIQPFMLDRVLRGLRGKVHGLTCWDVRGFGIEATQAHFVQDAADYLSHKVRIEIVVEETAVETIVSTIQRLAHTGQSGDGKIFVLAVEEALRIRTGQVGAAAI</sequence>
<dbReference type="GO" id="GO:0005829">
    <property type="term" value="C:cytosol"/>
    <property type="evidence" value="ECO:0007669"/>
    <property type="project" value="TreeGrafter"/>
</dbReference>
<dbReference type="AlphaFoldDB" id="U5QM73"/>
<dbReference type="EMBL" id="CP003587">
    <property type="protein sequence ID" value="AGY60087.1"/>
    <property type="molecule type" value="Genomic_DNA"/>
</dbReference>
<dbReference type="STRING" id="1183438.GKIL_3841"/>
<dbReference type="SUPFAM" id="SSF54913">
    <property type="entry name" value="GlnB-like"/>
    <property type="match status" value="1"/>
</dbReference>
<protein>
    <submittedName>
        <fullName evidence="2">Nitrogen regulatory protein P-II</fullName>
    </submittedName>
</protein>
<dbReference type="OrthoDB" id="9802729at2"/>
<comment type="similarity">
    <text evidence="1">Belongs to the P(II) protein family.</text>
</comment>
<keyword evidence="3" id="KW-1185">Reference proteome</keyword>
<organism evidence="2 3">
    <name type="scientific">Gloeobacter kilaueensis (strain ATCC BAA-2537 / CCAP 1431/1 / ULC 316 / JS1)</name>
    <dbReference type="NCBI Taxonomy" id="1183438"/>
    <lineage>
        <taxon>Bacteria</taxon>
        <taxon>Bacillati</taxon>
        <taxon>Cyanobacteriota</taxon>
        <taxon>Cyanophyceae</taxon>
        <taxon>Gloeobacterales</taxon>
        <taxon>Gloeobacteraceae</taxon>
        <taxon>Gloeobacter</taxon>
    </lineage>
</organism>
<dbReference type="HOGENOM" id="CLU_082268_0_1_3"/>
<dbReference type="SMART" id="SM00938">
    <property type="entry name" value="P-II"/>
    <property type="match status" value="1"/>
</dbReference>
<dbReference type="PROSITE" id="PS51343">
    <property type="entry name" value="PII_GLNB_DOM"/>
    <property type="match status" value="1"/>
</dbReference>
<dbReference type="InterPro" id="IPR017918">
    <property type="entry name" value="N-reg_PII_CS"/>
</dbReference>
<proteinExistence type="inferred from homology"/>
<name>U5QM73_GLOK1</name>
<dbReference type="InterPro" id="IPR002187">
    <property type="entry name" value="N-reg_PII"/>
</dbReference>
<evidence type="ECO:0000256" key="1">
    <source>
        <dbReference type="RuleBase" id="RU003936"/>
    </source>
</evidence>
<dbReference type="Pfam" id="PF00543">
    <property type="entry name" value="P-II"/>
    <property type="match status" value="1"/>
</dbReference>
<dbReference type="GO" id="GO:0006808">
    <property type="term" value="P:regulation of nitrogen utilization"/>
    <property type="evidence" value="ECO:0007669"/>
    <property type="project" value="InterPro"/>
</dbReference>
<dbReference type="Gene3D" id="3.30.70.120">
    <property type="match status" value="1"/>
</dbReference>